<feature type="region of interest" description="Disordered" evidence="1">
    <location>
        <begin position="76"/>
        <end position="117"/>
    </location>
</feature>
<feature type="compositionally biased region" description="Basic and acidic residues" evidence="1">
    <location>
        <begin position="107"/>
        <end position="117"/>
    </location>
</feature>
<evidence type="ECO:0000256" key="1">
    <source>
        <dbReference type="SAM" id="MobiDB-lite"/>
    </source>
</evidence>
<gene>
    <name evidence="3" type="ORF">AB6A40_008060</name>
</gene>
<comment type="caution">
    <text evidence="3">The sequence shown here is derived from an EMBL/GenBank/DDBJ whole genome shotgun (WGS) entry which is preliminary data.</text>
</comment>
<evidence type="ECO:0000259" key="2">
    <source>
        <dbReference type="Pfam" id="PF26171"/>
    </source>
</evidence>
<feature type="domain" description="AP-3 complex subunit delta Mu C-terminal" evidence="2">
    <location>
        <begin position="352"/>
        <end position="456"/>
    </location>
</feature>
<sequence length="459" mass="51303">MNSVYRALDINLDEPLREEEAIAVQGPQPYSQPRVTLKEQPKHLIADDEKLYNCSVYNGPLSSDGIYASLSTKDNIESKKTRSTKKSRDGKSQTHGKTRRLKSRTKRNTDASNEKTELMIEQDVANEWSNSLVSNKAANKALDISVPKSSKKLEKRAKETRRKQHELTLDEPHDKDVYEVTSGVCTPSNPYILPDSSVNGGSSPQEEAVPLRGHKAQVHAKRVKLNSYKLLGENADLRMTYETRVSTDEANQVAVAIAFENKTRDNLRQLELNILDTLNIRLLRSQGLSSMAPIPLDFQLSGGMSNEQVLRFSVKAINVSQKLRGTLTYFHDAENGSTQDKIDFHIMFPTLSFTVFATIGSDAYSLLLESDDIAFKSSVKFITALPWRDVLKKACFYGHLSVVEQEDESASLYTHTIHADPICILIKKKNENVSIEAKSCDNGLVCAIVEGLRDVVLQD</sequence>
<name>A0ABD6ENH5_9BILA</name>
<feature type="compositionally biased region" description="Basic residues" evidence="1">
    <location>
        <begin position="94"/>
        <end position="106"/>
    </location>
</feature>
<organism evidence="3 4">
    <name type="scientific">Gnathostoma spinigerum</name>
    <dbReference type="NCBI Taxonomy" id="75299"/>
    <lineage>
        <taxon>Eukaryota</taxon>
        <taxon>Metazoa</taxon>
        <taxon>Ecdysozoa</taxon>
        <taxon>Nematoda</taxon>
        <taxon>Chromadorea</taxon>
        <taxon>Rhabditida</taxon>
        <taxon>Spirurina</taxon>
        <taxon>Gnathostomatomorpha</taxon>
        <taxon>Gnathostomatoidea</taxon>
        <taxon>Gnathostomatidae</taxon>
        <taxon>Gnathostoma</taxon>
    </lineage>
</organism>
<dbReference type="EMBL" id="JBGFUD010007039">
    <property type="protein sequence ID" value="MFH4981351.1"/>
    <property type="molecule type" value="Genomic_DNA"/>
</dbReference>
<feature type="compositionally biased region" description="Basic and acidic residues" evidence="1">
    <location>
        <begin position="76"/>
        <end position="92"/>
    </location>
</feature>
<accession>A0ABD6ENH5</accession>
<reference evidence="3 4" key="1">
    <citation type="submission" date="2024-08" db="EMBL/GenBank/DDBJ databases">
        <title>Gnathostoma spinigerum genome.</title>
        <authorList>
            <person name="Gonzalez-Bertolin B."/>
            <person name="Monzon S."/>
            <person name="Zaballos A."/>
            <person name="Jimenez P."/>
            <person name="Dekumyoy P."/>
            <person name="Varona S."/>
            <person name="Cuesta I."/>
            <person name="Sumanam S."/>
            <person name="Adisakwattana P."/>
            <person name="Gasser R.B."/>
            <person name="Hernandez-Gonzalez A."/>
            <person name="Young N.D."/>
            <person name="Perteguer M.J."/>
        </authorList>
    </citation>
    <scope>NUCLEOTIDE SEQUENCE [LARGE SCALE GENOMIC DNA]</scope>
    <source>
        <strain evidence="3">AL3</strain>
        <tissue evidence="3">Liver</tissue>
    </source>
</reference>
<protein>
    <recommendedName>
        <fullName evidence="2">AP-3 complex subunit delta Mu C-terminal domain-containing protein</fullName>
    </recommendedName>
</protein>
<proteinExistence type="predicted"/>
<dbReference type="Pfam" id="PF26171">
    <property type="entry name" value="Mu_AP3"/>
    <property type="match status" value="1"/>
</dbReference>
<evidence type="ECO:0000313" key="4">
    <source>
        <dbReference type="Proteomes" id="UP001608902"/>
    </source>
</evidence>
<keyword evidence="4" id="KW-1185">Reference proteome</keyword>
<dbReference type="AlphaFoldDB" id="A0ABD6ENH5"/>
<dbReference type="Proteomes" id="UP001608902">
    <property type="component" value="Unassembled WGS sequence"/>
</dbReference>
<dbReference type="InterPro" id="IPR058898">
    <property type="entry name" value="Mu_AP3"/>
</dbReference>
<evidence type="ECO:0000313" key="3">
    <source>
        <dbReference type="EMBL" id="MFH4981351.1"/>
    </source>
</evidence>